<dbReference type="PRINTS" id="PR00038">
    <property type="entry name" value="HTHLUXR"/>
</dbReference>
<dbReference type="InterPro" id="IPR001789">
    <property type="entry name" value="Sig_transdc_resp-reg_receiver"/>
</dbReference>
<dbReference type="GO" id="GO:0000160">
    <property type="term" value="P:phosphorelay signal transduction system"/>
    <property type="evidence" value="ECO:0007669"/>
    <property type="project" value="InterPro"/>
</dbReference>
<dbReference type="SMART" id="SM00421">
    <property type="entry name" value="HTH_LUXR"/>
    <property type="match status" value="1"/>
</dbReference>
<dbReference type="InterPro" id="IPR000792">
    <property type="entry name" value="Tscrpt_reg_LuxR_C"/>
</dbReference>
<dbReference type="SUPFAM" id="SSF52172">
    <property type="entry name" value="CheY-like"/>
    <property type="match status" value="1"/>
</dbReference>
<dbReference type="Proteomes" id="UP000244496">
    <property type="component" value="Chromosome"/>
</dbReference>
<gene>
    <name evidence="6" type="ORF">HYN69_12225</name>
</gene>
<reference evidence="6 7" key="1">
    <citation type="submission" date="2018-04" db="EMBL/GenBank/DDBJ databases">
        <title>Genome sequencing of Gemmobacter.</title>
        <authorList>
            <person name="Yi H."/>
            <person name="Baek M.-G."/>
        </authorList>
    </citation>
    <scope>NUCLEOTIDE SEQUENCE [LARGE SCALE GENOMIC DNA]</scope>
    <source>
        <strain evidence="6 7">HYN0069</strain>
    </source>
</reference>
<dbReference type="PANTHER" id="PTHR45566:SF1">
    <property type="entry name" value="HTH-TYPE TRANSCRIPTIONAL REGULATOR YHJB-RELATED"/>
    <property type="match status" value="1"/>
</dbReference>
<dbReference type="PANTHER" id="PTHR45566">
    <property type="entry name" value="HTH-TYPE TRANSCRIPTIONAL REGULATOR YHJB-RELATED"/>
    <property type="match status" value="1"/>
</dbReference>
<dbReference type="SUPFAM" id="SSF46894">
    <property type="entry name" value="C-terminal effector domain of the bipartite response regulators"/>
    <property type="match status" value="1"/>
</dbReference>
<protein>
    <submittedName>
        <fullName evidence="6">DNA-binding response regulator</fullName>
    </submittedName>
</protein>
<dbReference type="PROSITE" id="PS50043">
    <property type="entry name" value="HTH_LUXR_2"/>
    <property type="match status" value="1"/>
</dbReference>
<dbReference type="PROSITE" id="PS50110">
    <property type="entry name" value="RESPONSE_REGULATORY"/>
    <property type="match status" value="1"/>
</dbReference>
<dbReference type="SMART" id="SM00448">
    <property type="entry name" value="REC"/>
    <property type="match status" value="1"/>
</dbReference>
<feature type="domain" description="HTH luxR-type" evidence="4">
    <location>
        <begin position="141"/>
        <end position="206"/>
    </location>
</feature>
<dbReference type="EMBL" id="CP028918">
    <property type="protein sequence ID" value="AWB49168.1"/>
    <property type="molecule type" value="Genomic_DNA"/>
</dbReference>
<dbReference type="Pfam" id="PF00196">
    <property type="entry name" value="GerE"/>
    <property type="match status" value="1"/>
</dbReference>
<dbReference type="Pfam" id="PF00072">
    <property type="entry name" value="Response_reg"/>
    <property type="match status" value="1"/>
</dbReference>
<dbReference type="AlphaFoldDB" id="A0A2S0UMX8"/>
<name>A0A2S0UMX8_9RHOB</name>
<dbReference type="GO" id="GO:0006355">
    <property type="term" value="P:regulation of DNA-templated transcription"/>
    <property type="evidence" value="ECO:0007669"/>
    <property type="project" value="InterPro"/>
</dbReference>
<keyword evidence="1 3" id="KW-0597">Phosphoprotein</keyword>
<evidence type="ECO:0000313" key="6">
    <source>
        <dbReference type="EMBL" id="AWB49168.1"/>
    </source>
</evidence>
<keyword evidence="2 6" id="KW-0238">DNA-binding</keyword>
<dbReference type="PROSITE" id="PS00622">
    <property type="entry name" value="HTH_LUXR_1"/>
    <property type="match status" value="1"/>
</dbReference>
<dbReference type="CDD" id="cd17535">
    <property type="entry name" value="REC_NarL-like"/>
    <property type="match status" value="1"/>
</dbReference>
<evidence type="ECO:0000259" key="4">
    <source>
        <dbReference type="PROSITE" id="PS50043"/>
    </source>
</evidence>
<sequence>MKKELKVLVADDHRLIVDMMEVFLTTEGDFKVQTANTLARAIDIATADPDFDVILLDLDMPGMNGLTGFERMIAAAPDTAVVLFSGNVRLEALEKVMRLGVRGYIPKTLATKSLISAIRFVAAGETYYPADMLRTMVAPRQDSPASKLSGRECDVLRELVSGSTNKEISSRIGVPETTVKMCVRSVCQKLEVSNRTQAAMAAVARGLV</sequence>
<dbReference type="InterPro" id="IPR051015">
    <property type="entry name" value="EvgA-like"/>
</dbReference>
<dbReference type="OrthoDB" id="9814495at2"/>
<dbReference type="InterPro" id="IPR011006">
    <property type="entry name" value="CheY-like_superfamily"/>
</dbReference>
<accession>A0A2S0UMX8</accession>
<dbReference type="InterPro" id="IPR016032">
    <property type="entry name" value="Sig_transdc_resp-reg_C-effctor"/>
</dbReference>
<keyword evidence="7" id="KW-1185">Reference proteome</keyword>
<evidence type="ECO:0000256" key="2">
    <source>
        <dbReference type="ARBA" id="ARBA00023125"/>
    </source>
</evidence>
<evidence type="ECO:0000259" key="5">
    <source>
        <dbReference type="PROSITE" id="PS50110"/>
    </source>
</evidence>
<feature type="domain" description="Response regulatory" evidence="5">
    <location>
        <begin position="6"/>
        <end position="122"/>
    </location>
</feature>
<evidence type="ECO:0000313" key="7">
    <source>
        <dbReference type="Proteomes" id="UP000244496"/>
    </source>
</evidence>
<dbReference type="GO" id="GO:0003677">
    <property type="term" value="F:DNA binding"/>
    <property type="evidence" value="ECO:0007669"/>
    <property type="project" value="UniProtKB-KW"/>
</dbReference>
<dbReference type="InterPro" id="IPR058245">
    <property type="entry name" value="NreC/VraR/RcsB-like_REC"/>
</dbReference>
<dbReference type="RefSeq" id="WP_108435985.1">
    <property type="nucleotide sequence ID" value="NZ_CP028918.1"/>
</dbReference>
<dbReference type="Gene3D" id="3.40.50.2300">
    <property type="match status" value="1"/>
</dbReference>
<organism evidence="6 7">
    <name type="scientific">Paragemmobacter aquarius</name>
    <dbReference type="NCBI Taxonomy" id="2169400"/>
    <lineage>
        <taxon>Bacteria</taxon>
        <taxon>Pseudomonadati</taxon>
        <taxon>Pseudomonadota</taxon>
        <taxon>Alphaproteobacteria</taxon>
        <taxon>Rhodobacterales</taxon>
        <taxon>Paracoccaceae</taxon>
        <taxon>Paragemmobacter</taxon>
    </lineage>
</organism>
<dbReference type="KEGG" id="geh:HYN69_12225"/>
<evidence type="ECO:0000256" key="3">
    <source>
        <dbReference type="PROSITE-ProRule" id="PRU00169"/>
    </source>
</evidence>
<proteinExistence type="predicted"/>
<dbReference type="CDD" id="cd06170">
    <property type="entry name" value="LuxR_C_like"/>
    <property type="match status" value="1"/>
</dbReference>
<feature type="modified residue" description="4-aspartylphosphate" evidence="3">
    <location>
        <position position="57"/>
    </location>
</feature>
<evidence type="ECO:0000256" key="1">
    <source>
        <dbReference type="ARBA" id="ARBA00022553"/>
    </source>
</evidence>